<organism evidence="1 2">
    <name type="scientific">Etheostoma spectabile</name>
    <name type="common">orangethroat darter</name>
    <dbReference type="NCBI Taxonomy" id="54343"/>
    <lineage>
        <taxon>Eukaryota</taxon>
        <taxon>Metazoa</taxon>
        <taxon>Chordata</taxon>
        <taxon>Craniata</taxon>
        <taxon>Vertebrata</taxon>
        <taxon>Euteleostomi</taxon>
        <taxon>Actinopterygii</taxon>
        <taxon>Neopterygii</taxon>
        <taxon>Teleostei</taxon>
        <taxon>Neoteleostei</taxon>
        <taxon>Acanthomorphata</taxon>
        <taxon>Eupercaria</taxon>
        <taxon>Perciformes</taxon>
        <taxon>Percoidei</taxon>
        <taxon>Percidae</taxon>
        <taxon>Etheostomatinae</taxon>
        <taxon>Etheostoma</taxon>
    </lineage>
</organism>
<feature type="non-terminal residue" evidence="1">
    <location>
        <position position="159"/>
    </location>
</feature>
<reference evidence="1 2" key="1">
    <citation type="submission" date="2019-08" db="EMBL/GenBank/DDBJ databases">
        <title>A chromosome-level genome assembly, high-density linkage maps, and genome scans reveal the genomic architecture of hybrid incompatibilities underlying speciation via character displacement in darters (Percidae: Etheostominae).</title>
        <authorList>
            <person name="Moran R.L."/>
            <person name="Catchen J.M."/>
            <person name="Fuller R.C."/>
        </authorList>
    </citation>
    <scope>NUCLEOTIDE SEQUENCE [LARGE SCALE GENOMIC DNA]</scope>
    <source>
        <strain evidence="1">EspeVRDwgs_2016</strain>
        <tissue evidence="1">Muscle</tissue>
    </source>
</reference>
<dbReference type="AlphaFoldDB" id="A0A5J5DL36"/>
<keyword evidence="2" id="KW-1185">Reference proteome</keyword>
<accession>A0A5J5DL36</accession>
<proteinExistence type="predicted"/>
<sequence length="159" mass="17072">MVSFLSRDDRGIGGQREMDTGIWHQVCLELCQINIEGTIETKGSSNRGQNLTDQPVQVGVRRTLNIEVPTADIVDGLVIHHEGTVRVLQGGVGCQDGVVGLHHSGGYLGSWVDGELQLGLLAIVDRQTLHQQRGETRAGPTSEAVENQEALKASALVSL</sequence>
<evidence type="ECO:0000313" key="2">
    <source>
        <dbReference type="Proteomes" id="UP000327493"/>
    </source>
</evidence>
<name>A0A5J5DL36_9PERO</name>
<comment type="caution">
    <text evidence="1">The sequence shown here is derived from an EMBL/GenBank/DDBJ whole genome shotgun (WGS) entry which is preliminary data.</text>
</comment>
<dbReference type="Proteomes" id="UP000327493">
    <property type="component" value="Chromosome 3"/>
</dbReference>
<gene>
    <name evidence="1" type="ORF">FQN60_004960</name>
</gene>
<dbReference type="EMBL" id="VOFY01000003">
    <property type="protein sequence ID" value="KAA8594126.1"/>
    <property type="molecule type" value="Genomic_DNA"/>
</dbReference>
<protein>
    <submittedName>
        <fullName evidence="1">Uncharacterized protein</fullName>
    </submittedName>
</protein>
<evidence type="ECO:0000313" key="1">
    <source>
        <dbReference type="EMBL" id="KAA8594126.1"/>
    </source>
</evidence>